<sequence length="470" mass="51850">MELNKRKKNLLIKYIVIGVLCLALGFGSGYLVFHNSDASAEDKTNMTVVDEVVELLNNNWLDTTDSKTSIQDRMIAGLVDGLGDSHSSYMSTQENKEFNSDINGNYSGIGVYFSPVHSGALLTGIIEGSSAEKAGLKAGDIITDADNKSLSGMTSTEMQEYIKGNEGTEVSLKIKRLQQTLSVKAVRKNFSSDVTYYVGTKNNKAYGYVNISTFGDTTAQHVEKALKEFKKQNVSDIILDLRGNGGGYITAARDLLSLFNEKGETLFTVKNKKGQTETYKDNSKTHYAFSNGYILMNSGTASASELCAGTFKEIQGYKLIGQQSYGKGTIQAQTNLSDGSVLKYTYAKWYTPKGVNINKKGWTPDVTVEDQSLLSAYFTYYSDKFYVDNVNNSIIVMEKLLDVLGYNPGRTDGYFSQGVSDALKRFEQDHGLTVDGVLEYSDQECMVSVLAERLSHKEYDNSLQKVLTLI</sequence>
<keyword evidence="2 5" id="KW-0645">Protease</keyword>
<dbReference type="Pfam" id="PF01471">
    <property type="entry name" value="PG_binding_1"/>
    <property type="match status" value="1"/>
</dbReference>
<keyword evidence="6" id="KW-0472">Membrane</keyword>
<dbReference type="GO" id="GO:0007165">
    <property type="term" value="P:signal transduction"/>
    <property type="evidence" value="ECO:0007669"/>
    <property type="project" value="TreeGrafter"/>
</dbReference>
<dbReference type="InterPro" id="IPR002477">
    <property type="entry name" value="Peptidoglycan-bd-like"/>
</dbReference>
<dbReference type="GO" id="GO:0030288">
    <property type="term" value="C:outer membrane-bounded periplasmic space"/>
    <property type="evidence" value="ECO:0007669"/>
    <property type="project" value="TreeGrafter"/>
</dbReference>
<dbReference type="Pfam" id="PF17820">
    <property type="entry name" value="PDZ_6"/>
    <property type="match status" value="1"/>
</dbReference>
<dbReference type="InterPro" id="IPR004447">
    <property type="entry name" value="Peptidase_S41A"/>
</dbReference>
<name>A0AAW4MUT4_9FIRM</name>
<keyword evidence="3 5" id="KW-0378">Hydrolase</keyword>
<reference evidence="8 11" key="1">
    <citation type="submission" date="2021-06" db="EMBL/GenBank/DDBJ databases">
        <title>Collection of gut derived symbiotic bacterial strains cultured from healthy donors.</title>
        <authorList>
            <person name="Lin H."/>
            <person name="Littmann E."/>
            <person name="Pamer E.G."/>
        </authorList>
    </citation>
    <scope>NUCLEOTIDE SEQUENCE</scope>
    <source>
        <strain evidence="9 11">MSK.21.70</strain>
        <strain evidence="8">MSK.21.82</strain>
    </source>
</reference>
<accession>A0AAW4MUT4</accession>
<feature type="transmembrane region" description="Helical" evidence="6">
    <location>
        <begin position="12"/>
        <end position="33"/>
    </location>
</feature>
<organism evidence="8 10">
    <name type="scientific">Catenibacterium mitsuokai</name>
    <dbReference type="NCBI Taxonomy" id="100886"/>
    <lineage>
        <taxon>Bacteria</taxon>
        <taxon>Bacillati</taxon>
        <taxon>Bacillota</taxon>
        <taxon>Erysipelotrichia</taxon>
        <taxon>Erysipelotrichales</taxon>
        <taxon>Coprobacillaceae</taxon>
        <taxon>Catenibacterium</taxon>
    </lineage>
</organism>
<dbReference type="NCBIfam" id="TIGR00225">
    <property type="entry name" value="prc"/>
    <property type="match status" value="1"/>
</dbReference>
<comment type="caution">
    <text evidence="8">The sequence shown here is derived from an EMBL/GenBank/DDBJ whole genome shotgun (WGS) entry which is preliminary data.</text>
</comment>
<comment type="similarity">
    <text evidence="1 5">Belongs to the peptidase S41A family.</text>
</comment>
<dbReference type="PROSITE" id="PS50106">
    <property type="entry name" value="PDZ"/>
    <property type="match status" value="1"/>
</dbReference>
<dbReference type="GO" id="GO:0006508">
    <property type="term" value="P:proteolysis"/>
    <property type="evidence" value="ECO:0007669"/>
    <property type="project" value="UniProtKB-KW"/>
</dbReference>
<dbReference type="AlphaFoldDB" id="A0AAW4MUT4"/>
<dbReference type="Pfam" id="PF03572">
    <property type="entry name" value="Peptidase_S41"/>
    <property type="match status" value="1"/>
</dbReference>
<dbReference type="PANTHER" id="PTHR32060">
    <property type="entry name" value="TAIL-SPECIFIC PROTEASE"/>
    <property type="match status" value="1"/>
</dbReference>
<evidence type="ECO:0000256" key="4">
    <source>
        <dbReference type="ARBA" id="ARBA00022825"/>
    </source>
</evidence>
<dbReference type="SMART" id="SM00228">
    <property type="entry name" value="PDZ"/>
    <property type="match status" value="1"/>
</dbReference>
<protein>
    <submittedName>
        <fullName evidence="8">S41 family peptidase</fullName>
    </submittedName>
</protein>
<evidence type="ECO:0000259" key="7">
    <source>
        <dbReference type="PROSITE" id="PS50106"/>
    </source>
</evidence>
<dbReference type="Proteomes" id="UP001197492">
    <property type="component" value="Unassembled WGS sequence"/>
</dbReference>
<dbReference type="RefSeq" id="WP_217747544.1">
    <property type="nucleotide sequence ID" value="NZ_JAHOEB010000011.1"/>
</dbReference>
<evidence type="ECO:0000256" key="6">
    <source>
        <dbReference type="SAM" id="Phobius"/>
    </source>
</evidence>
<evidence type="ECO:0000256" key="1">
    <source>
        <dbReference type="ARBA" id="ARBA00009179"/>
    </source>
</evidence>
<dbReference type="GO" id="GO:0008236">
    <property type="term" value="F:serine-type peptidase activity"/>
    <property type="evidence" value="ECO:0007669"/>
    <property type="project" value="UniProtKB-KW"/>
</dbReference>
<evidence type="ECO:0000256" key="2">
    <source>
        <dbReference type="ARBA" id="ARBA00022670"/>
    </source>
</evidence>
<keyword evidence="11" id="KW-1185">Reference proteome</keyword>
<dbReference type="EMBL" id="JAHOEL010000010">
    <property type="protein sequence ID" value="MBV3392145.1"/>
    <property type="molecule type" value="Genomic_DNA"/>
</dbReference>
<evidence type="ECO:0000256" key="5">
    <source>
        <dbReference type="RuleBase" id="RU004404"/>
    </source>
</evidence>
<dbReference type="SMART" id="SM00245">
    <property type="entry name" value="TSPc"/>
    <property type="match status" value="1"/>
</dbReference>
<evidence type="ECO:0000313" key="11">
    <source>
        <dbReference type="Proteomes" id="UP001197492"/>
    </source>
</evidence>
<dbReference type="InterPro" id="IPR005151">
    <property type="entry name" value="Tail-specific_protease"/>
</dbReference>
<dbReference type="CDD" id="cd07560">
    <property type="entry name" value="Peptidase_S41_CPP"/>
    <property type="match status" value="1"/>
</dbReference>
<dbReference type="CDD" id="cd06782">
    <property type="entry name" value="cpPDZ_CPP-like"/>
    <property type="match status" value="1"/>
</dbReference>
<keyword evidence="6" id="KW-1133">Transmembrane helix</keyword>
<dbReference type="Proteomes" id="UP001196408">
    <property type="component" value="Unassembled WGS sequence"/>
</dbReference>
<dbReference type="InterPro" id="IPR041489">
    <property type="entry name" value="PDZ_6"/>
</dbReference>
<evidence type="ECO:0000313" key="9">
    <source>
        <dbReference type="EMBL" id="MBV3392145.1"/>
    </source>
</evidence>
<keyword evidence="4 5" id="KW-0720">Serine protease</keyword>
<evidence type="ECO:0000313" key="8">
    <source>
        <dbReference type="EMBL" id="MBV3382694.1"/>
    </source>
</evidence>
<dbReference type="PANTHER" id="PTHR32060:SF30">
    <property type="entry name" value="CARBOXY-TERMINAL PROCESSING PROTEASE CTPA"/>
    <property type="match status" value="1"/>
</dbReference>
<evidence type="ECO:0000256" key="3">
    <source>
        <dbReference type="ARBA" id="ARBA00022801"/>
    </source>
</evidence>
<dbReference type="InterPro" id="IPR001478">
    <property type="entry name" value="PDZ"/>
</dbReference>
<dbReference type="EMBL" id="JAHOEF010000027">
    <property type="protein sequence ID" value="MBV3382694.1"/>
    <property type="molecule type" value="Genomic_DNA"/>
</dbReference>
<feature type="domain" description="PDZ" evidence="7">
    <location>
        <begin position="95"/>
        <end position="163"/>
    </location>
</feature>
<gene>
    <name evidence="8" type="ORF">KSV97_05555</name>
    <name evidence="9" type="ORF">KSW06_02550</name>
</gene>
<keyword evidence="6" id="KW-0812">Transmembrane</keyword>
<proteinExistence type="inferred from homology"/>
<dbReference type="GO" id="GO:0004175">
    <property type="term" value="F:endopeptidase activity"/>
    <property type="evidence" value="ECO:0007669"/>
    <property type="project" value="TreeGrafter"/>
</dbReference>
<evidence type="ECO:0000313" key="10">
    <source>
        <dbReference type="Proteomes" id="UP001196408"/>
    </source>
</evidence>